<comment type="cofactor">
    <cofactor evidence="2">
        <name>[4Fe-4S] cluster</name>
        <dbReference type="ChEBI" id="CHEBI:49883"/>
    </cofactor>
</comment>
<dbReference type="PANTHER" id="PTHR42917:SF2">
    <property type="entry name" value="2,4-DIENOYL-COA REDUCTASE [(2E)-ENOYL-COA-PRODUCING]"/>
    <property type="match status" value="1"/>
</dbReference>
<keyword evidence="13" id="KW-1185">Reference proteome</keyword>
<dbReference type="KEGG" id="ial:IALB_1130"/>
<evidence type="ECO:0000256" key="8">
    <source>
        <dbReference type="ARBA" id="ARBA00023004"/>
    </source>
</evidence>
<evidence type="ECO:0000256" key="5">
    <source>
        <dbReference type="ARBA" id="ARBA00022643"/>
    </source>
</evidence>
<dbReference type="GO" id="GO:0046872">
    <property type="term" value="F:metal ion binding"/>
    <property type="evidence" value="ECO:0007669"/>
    <property type="project" value="UniProtKB-KW"/>
</dbReference>
<dbReference type="Pfam" id="PF07992">
    <property type="entry name" value="Pyr_redox_2"/>
    <property type="match status" value="1"/>
</dbReference>
<comment type="similarity">
    <text evidence="3">In the N-terminal section; belongs to the NADH:flavin oxidoreductase/NADH oxidase family.</text>
</comment>
<feature type="domain" description="FAD/NAD(P)-binding" evidence="11">
    <location>
        <begin position="370"/>
        <end position="594"/>
    </location>
</feature>
<dbReference type="SUPFAM" id="SSF51905">
    <property type="entry name" value="FAD/NAD(P)-binding domain"/>
    <property type="match status" value="1"/>
</dbReference>
<dbReference type="GO" id="GO:0051536">
    <property type="term" value="F:iron-sulfur cluster binding"/>
    <property type="evidence" value="ECO:0007669"/>
    <property type="project" value="UniProtKB-KW"/>
</dbReference>
<evidence type="ECO:0000256" key="4">
    <source>
        <dbReference type="ARBA" id="ARBA00022630"/>
    </source>
</evidence>
<evidence type="ECO:0000256" key="3">
    <source>
        <dbReference type="ARBA" id="ARBA00011048"/>
    </source>
</evidence>
<organism evidence="12 13">
    <name type="scientific">Ignavibacterium album (strain DSM 19864 / JCM 16511 / NBRC 101810 / Mat9-16)</name>
    <dbReference type="NCBI Taxonomy" id="945713"/>
    <lineage>
        <taxon>Bacteria</taxon>
        <taxon>Pseudomonadati</taxon>
        <taxon>Ignavibacteriota</taxon>
        <taxon>Ignavibacteria</taxon>
        <taxon>Ignavibacteriales</taxon>
        <taxon>Ignavibacteriaceae</taxon>
        <taxon>Ignavibacterium</taxon>
    </lineage>
</organism>
<dbReference type="eggNOG" id="COG0446">
    <property type="taxonomic scope" value="Bacteria"/>
</dbReference>
<evidence type="ECO:0000256" key="9">
    <source>
        <dbReference type="ARBA" id="ARBA00023014"/>
    </source>
</evidence>
<dbReference type="Proteomes" id="UP000007394">
    <property type="component" value="Chromosome"/>
</dbReference>
<sequence length="626" mass="69521">MKLENIELRNNFFMSAVKTGYGDADGNISERHFAFWDKRSKHVAAVIFEPFFIDKKVRELPTQIGIDSDDKITGHKKLVEAVHRNGAKAVAHINHPGRMANPKLPNNIYLSASEIECPNGGPKPKALSIEEIKIVQQQYVDAAIRAEKAGYDLIELQFGLGYLIAQFISPNSNKRNDEYGGSFENRLRFGLEILRGIKSTVKLPLIVRLSGDEKYEGGLTINESIKIAKVLEQEEIAALHITSGDACMSPPWYYQHHFIPKGKTWELAKKIKENVSLPIITVGQINEPEDIEEILSHNAADFIAIGRALIADPDFVGKYLKQVEGRIRPCSSCLTGCLGRIKIGKGLQCEINPLVGRELEEITPATEKKNYAVVGGGLAGMQSALALKQRGHQVTLFEKEKLGGQFNFAPLPSQKQSLQKQIDYFVDEIKDAQIEVINKEATAEDLIGKYDGVIIASGSKPFIPPIDGLKEYHWAEILYEFNLPKNKHVLIIGGGLIGVEIANTLVDHGNKVVIIEMLEDIARDMEMVTRKLNLMKLKKASVQIFTNSKVTRIDANKIYFIQTNGTDKEQKIDGVDVFVVATGMKPNKDLIDKLEGKIPYYVIGDADKIGDAVSAIQSGYFIAKEL</sequence>
<evidence type="ECO:0000259" key="10">
    <source>
        <dbReference type="Pfam" id="PF00724"/>
    </source>
</evidence>
<evidence type="ECO:0000313" key="13">
    <source>
        <dbReference type="Proteomes" id="UP000007394"/>
    </source>
</evidence>
<keyword evidence="8" id="KW-0408">Iron</keyword>
<dbReference type="AlphaFoldDB" id="I0AIN4"/>
<comment type="cofactor">
    <cofactor evidence="1">
        <name>FMN</name>
        <dbReference type="ChEBI" id="CHEBI:58210"/>
    </cofactor>
</comment>
<reference evidence="12 13" key="1">
    <citation type="journal article" date="2012" name="Front. Microbiol.">
        <title>Complete genome of Ignavibacterium album, a metabolically versatile, flagellated, facultative anaerobe from the phylum Chlorobi.</title>
        <authorList>
            <person name="Liu Z."/>
            <person name="Frigaard N.-U."/>
            <person name="Vogl K."/>
            <person name="Iino T."/>
            <person name="Ohkuma M."/>
            <person name="Overmann J."/>
            <person name="Bryant D.A."/>
        </authorList>
    </citation>
    <scope>NUCLEOTIDE SEQUENCE [LARGE SCALE GENOMIC DNA]</scope>
    <source>
        <strain evidence="13">DSM 19864 / JCM 16511 / NBRC 101810 / Mat9-16</strain>
    </source>
</reference>
<keyword evidence="6" id="KW-0479">Metal-binding</keyword>
<dbReference type="InterPro" id="IPR023753">
    <property type="entry name" value="FAD/NAD-binding_dom"/>
</dbReference>
<dbReference type="Pfam" id="PF00724">
    <property type="entry name" value="Oxidored_FMN"/>
    <property type="match status" value="1"/>
</dbReference>
<dbReference type="Gene3D" id="3.50.50.60">
    <property type="entry name" value="FAD/NAD(P)-binding domain"/>
    <property type="match status" value="1"/>
</dbReference>
<protein>
    <submittedName>
        <fullName evidence="12">NADPH-dependent 2,4-dienoyl-CoA reductase</fullName>
    </submittedName>
</protein>
<dbReference type="EMBL" id="CP003418">
    <property type="protein sequence ID" value="AFH48841.1"/>
    <property type="molecule type" value="Genomic_DNA"/>
</dbReference>
<evidence type="ECO:0000259" key="11">
    <source>
        <dbReference type="Pfam" id="PF07992"/>
    </source>
</evidence>
<keyword evidence="5" id="KW-0288">FMN</keyword>
<proteinExistence type="inferred from homology"/>
<dbReference type="InterPro" id="IPR013785">
    <property type="entry name" value="Aldolase_TIM"/>
</dbReference>
<dbReference type="eggNOG" id="COG1902">
    <property type="taxonomic scope" value="Bacteria"/>
</dbReference>
<accession>I0AIN4</accession>
<keyword evidence="9" id="KW-0411">Iron-sulfur</keyword>
<dbReference type="PRINTS" id="PR00368">
    <property type="entry name" value="FADPNR"/>
</dbReference>
<keyword evidence="7" id="KW-0560">Oxidoreductase</keyword>
<dbReference type="SUPFAM" id="SSF51395">
    <property type="entry name" value="FMN-linked oxidoreductases"/>
    <property type="match status" value="1"/>
</dbReference>
<dbReference type="Gene3D" id="3.20.20.70">
    <property type="entry name" value="Aldolase class I"/>
    <property type="match status" value="1"/>
</dbReference>
<evidence type="ECO:0000256" key="2">
    <source>
        <dbReference type="ARBA" id="ARBA00001966"/>
    </source>
</evidence>
<feature type="domain" description="NADH:flavin oxidoreductase/NADH oxidase N-terminal" evidence="10">
    <location>
        <begin position="2"/>
        <end position="322"/>
    </location>
</feature>
<dbReference type="CDD" id="cd02803">
    <property type="entry name" value="OYE_like_FMN_family"/>
    <property type="match status" value="1"/>
</dbReference>
<evidence type="ECO:0000256" key="7">
    <source>
        <dbReference type="ARBA" id="ARBA00023002"/>
    </source>
</evidence>
<dbReference type="InterPro" id="IPR001155">
    <property type="entry name" value="OxRdtase_FMN_N"/>
</dbReference>
<keyword evidence="4" id="KW-0285">Flavoprotein</keyword>
<dbReference type="GO" id="GO:0010181">
    <property type="term" value="F:FMN binding"/>
    <property type="evidence" value="ECO:0007669"/>
    <property type="project" value="InterPro"/>
</dbReference>
<dbReference type="OrthoDB" id="9772736at2"/>
<evidence type="ECO:0000256" key="1">
    <source>
        <dbReference type="ARBA" id="ARBA00001917"/>
    </source>
</evidence>
<dbReference type="PANTHER" id="PTHR42917">
    <property type="entry name" value="2,4-DIENOYL-COA REDUCTASE"/>
    <property type="match status" value="1"/>
</dbReference>
<dbReference type="InterPro" id="IPR036188">
    <property type="entry name" value="FAD/NAD-bd_sf"/>
</dbReference>
<evidence type="ECO:0000256" key="6">
    <source>
        <dbReference type="ARBA" id="ARBA00022723"/>
    </source>
</evidence>
<dbReference type="HOGENOM" id="CLU_012153_1_1_10"/>
<dbReference type="STRING" id="945713.IALB_1130"/>
<dbReference type="GO" id="GO:0016491">
    <property type="term" value="F:oxidoreductase activity"/>
    <property type="evidence" value="ECO:0007669"/>
    <property type="project" value="UniProtKB-KW"/>
</dbReference>
<dbReference type="RefSeq" id="WP_014559996.1">
    <property type="nucleotide sequence ID" value="NC_017464.1"/>
</dbReference>
<dbReference type="Gene3D" id="3.40.50.720">
    <property type="entry name" value="NAD(P)-binding Rossmann-like Domain"/>
    <property type="match status" value="1"/>
</dbReference>
<evidence type="ECO:0000313" key="12">
    <source>
        <dbReference type="EMBL" id="AFH48841.1"/>
    </source>
</evidence>
<name>I0AIN4_IGNAJ</name>
<dbReference type="InterPro" id="IPR051793">
    <property type="entry name" value="NADH:flavin_oxidoreductase"/>
</dbReference>
<gene>
    <name evidence="12" type="primary">fadH</name>
    <name evidence="12" type="ordered locus">IALB_1130</name>
</gene>